<proteinExistence type="predicted"/>
<dbReference type="OrthoDB" id="5824787at2759"/>
<sequence length="152" mass="17154">MQANKIKYDVIGLTETRRRHPLNAVYETLEELFLGTCDSRGVGGVGALVNTGTAKNDSFEQHMTRIGRLRMIKYGPTPVLTTFVANATASSYDKEEVEAFYMDQKKVYREDHAFYKVIIGDFNAKIGPRSTPEELHIGTHALQWNNQGERLS</sequence>
<reference evidence="2" key="1">
    <citation type="journal article" date="2014" name="Nat. Genet.">
        <title>Genome of the human hookworm Necator americanus.</title>
        <authorList>
            <person name="Tang Y.T."/>
            <person name="Gao X."/>
            <person name="Rosa B.A."/>
            <person name="Abubucker S."/>
            <person name="Hallsworth-Pepin K."/>
            <person name="Martin J."/>
            <person name="Tyagi R."/>
            <person name="Heizer E."/>
            <person name="Zhang X."/>
            <person name="Bhonagiri-Palsikar V."/>
            <person name="Minx P."/>
            <person name="Warren W.C."/>
            <person name="Wang Q."/>
            <person name="Zhan B."/>
            <person name="Hotez P.J."/>
            <person name="Sternberg P.W."/>
            <person name="Dougall A."/>
            <person name="Gaze S.T."/>
            <person name="Mulvenna J."/>
            <person name="Sotillo J."/>
            <person name="Ranganathan S."/>
            <person name="Rabelo E.M."/>
            <person name="Wilson R.K."/>
            <person name="Felgner P.L."/>
            <person name="Bethony J."/>
            <person name="Hawdon J.M."/>
            <person name="Gasser R.B."/>
            <person name="Loukas A."/>
            <person name="Mitreva M."/>
        </authorList>
    </citation>
    <scope>NUCLEOTIDE SEQUENCE [LARGE SCALE GENOMIC DNA]</scope>
</reference>
<dbReference type="Gene3D" id="3.60.10.10">
    <property type="entry name" value="Endonuclease/exonuclease/phosphatase"/>
    <property type="match status" value="1"/>
</dbReference>
<protein>
    <recommendedName>
        <fullName evidence="3">Endonuclease/exonuclease/phosphatase domain-containing protein</fullName>
    </recommendedName>
</protein>
<keyword evidence="2" id="KW-1185">Reference proteome</keyword>
<dbReference type="AlphaFoldDB" id="W2T4C0"/>
<dbReference type="KEGG" id="nai:NECAME_11357"/>
<evidence type="ECO:0000313" key="1">
    <source>
        <dbReference type="EMBL" id="ETN76860.1"/>
    </source>
</evidence>
<evidence type="ECO:0000313" key="2">
    <source>
        <dbReference type="Proteomes" id="UP000053676"/>
    </source>
</evidence>
<name>W2T4C0_NECAM</name>
<organism evidence="1 2">
    <name type="scientific">Necator americanus</name>
    <name type="common">Human hookworm</name>
    <dbReference type="NCBI Taxonomy" id="51031"/>
    <lineage>
        <taxon>Eukaryota</taxon>
        <taxon>Metazoa</taxon>
        <taxon>Ecdysozoa</taxon>
        <taxon>Nematoda</taxon>
        <taxon>Chromadorea</taxon>
        <taxon>Rhabditida</taxon>
        <taxon>Rhabditina</taxon>
        <taxon>Rhabditomorpha</taxon>
        <taxon>Strongyloidea</taxon>
        <taxon>Ancylostomatidae</taxon>
        <taxon>Bunostominae</taxon>
        <taxon>Necator</taxon>
    </lineage>
</organism>
<dbReference type="Proteomes" id="UP000053676">
    <property type="component" value="Unassembled WGS sequence"/>
</dbReference>
<gene>
    <name evidence="1" type="ORF">NECAME_11357</name>
</gene>
<accession>W2T4C0</accession>
<evidence type="ECO:0008006" key="3">
    <source>
        <dbReference type="Google" id="ProtNLM"/>
    </source>
</evidence>
<dbReference type="SUPFAM" id="SSF56219">
    <property type="entry name" value="DNase I-like"/>
    <property type="match status" value="1"/>
</dbReference>
<dbReference type="InterPro" id="IPR036691">
    <property type="entry name" value="Endo/exonu/phosph_ase_sf"/>
</dbReference>
<dbReference type="EMBL" id="KI660202">
    <property type="protein sequence ID" value="ETN76860.1"/>
    <property type="molecule type" value="Genomic_DNA"/>
</dbReference>